<dbReference type="GO" id="GO:0005829">
    <property type="term" value="C:cytosol"/>
    <property type="evidence" value="ECO:0007669"/>
    <property type="project" value="TreeGrafter"/>
</dbReference>
<dbReference type="GO" id="GO:0046872">
    <property type="term" value="F:metal ion binding"/>
    <property type="evidence" value="ECO:0007669"/>
    <property type="project" value="UniProtKB-KW"/>
</dbReference>
<evidence type="ECO:0000256" key="2">
    <source>
        <dbReference type="ARBA" id="ARBA00022723"/>
    </source>
</evidence>
<evidence type="ECO:0000259" key="4">
    <source>
        <dbReference type="PROSITE" id="PS51332"/>
    </source>
</evidence>
<feature type="domain" description="B12-binding" evidence="4">
    <location>
        <begin position="87"/>
        <end position="212"/>
    </location>
</feature>
<organism evidence="6 7">
    <name type="scientific">candidate division WOR-3 bacterium JGI_Cruoil_03_44_89</name>
    <dbReference type="NCBI Taxonomy" id="1973748"/>
    <lineage>
        <taxon>Bacteria</taxon>
        <taxon>Bacteria division WOR-3</taxon>
    </lineage>
</organism>
<dbReference type="PANTHER" id="PTHR45833">
    <property type="entry name" value="METHIONINE SYNTHASE"/>
    <property type="match status" value="1"/>
</dbReference>
<protein>
    <submittedName>
        <fullName evidence="6">Cobalamin-binding protein</fullName>
    </submittedName>
</protein>
<dbReference type="Pfam" id="PF02607">
    <property type="entry name" value="B12-binding_2"/>
    <property type="match status" value="1"/>
</dbReference>
<dbReference type="Gene3D" id="1.10.1240.10">
    <property type="entry name" value="Methionine synthase domain"/>
    <property type="match status" value="1"/>
</dbReference>
<gene>
    <name evidence="6" type="ORF">CH333_01035</name>
</gene>
<comment type="similarity">
    <text evidence="1">Belongs to the methylamine corrinoid protein family.</text>
</comment>
<proteinExistence type="inferred from homology"/>
<dbReference type="SMART" id="SM01018">
    <property type="entry name" value="B12-binding_2"/>
    <property type="match status" value="1"/>
</dbReference>
<evidence type="ECO:0000259" key="5">
    <source>
        <dbReference type="PROSITE" id="PS51337"/>
    </source>
</evidence>
<dbReference type="SUPFAM" id="SSF52242">
    <property type="entry name" value="Cobalamin (vitamin B12)-binding domain"/>
    <property type="match status" value="1"/>
</dbReference>
<evidence type="ECO:0000256" key="3">
    <source>
        <dbReference type="ARBA" id="ARBA00023285"/>
    </source>
</evidence>
<dbReference type="SUPFAM" id="SSF47644">
    <property type="entry name" value="Methionine synthase domain"/>
    <property type="match status" value="1"/>
</dbReference>
<evidence type="ECO:0000313" key="7">
    <source>
        <dbReference type="Proteomes" id="UP000215215"/>
    </source>
</evidence>
<comment type="caution">
    <text evidence="6">The sequence shown here is derived from an EMBL/GenBank/DDBJ whole genome shotgun (WGS) entry which is preliminary data.</text>
</comment>
<dbReference type="InterPro" id="IPR006158">
    <property type="entry name" value="Cobalamin-bd"/>
</dbReference>
<dbReference type="PROSITE" id="PS51332">
    <property type="entry name" value="B12_BINDING"/>
    <property type="match status" value="1"/>
</dbReference>
<dbReference type="GO" id="GO:0008705">
    <property type="term" value="F:methionine synthase activity"/>
    <property type="evidence" value="ECO:0007669"/>
    <property type="project" value="TreeGrafter"/>
</dbReference>
<dbReference type="GO" id="GO:0046653">
    <property type="term" value="P:tetrahydrofolate metabolic process"/>
    <property type="evidence" value="ECO:0007669"/>
    <property type="project" value="TreeGrafter"/>
</dbReference>
<dbReference type="GO" id="GO:0050667">
    <property type="term" value="P:homocysteine metabolic process"/>
    <property type="evidence" value="ECO:0007669"/>
    <property type="project" value="TreeGrafter"/>
</dbReference>
<dbReference type="AlphaFoldDB" id="A0A235BYF1"/>
<dbReference type="EMBL" id="NOZQ01000021">
    <property type="protein sequence ID" value="OYD17380.1"/>
    <property type="molecule type" value="Genomic_DNA"/>
</dbReference>
<evidence type="ECO:0000256" key="1">
    <source>
        <dbReference type="ARBA" id="ARBA00010854"/>
    </source>
</evidence>
<dbReference type="InterPro" id="IPR003759">
    <property type="entry name" value="Cbl-bd_cap"/>
</dbReference>
<accession>A0A235BYF1</accession>
<reference evidence="6 7" key="1">
    <citation type="submission" date="2017-07" db="EMBL/GenBank/DDBJ databases">
        <title>Recovery of genomes from metagenomes via a dereplication, aggregation, and scoring strategy.</title>
        <authorList>
            <person name="Sieber C.M."/>
            <person name="Probst A.J."/>
            <person name="Sharrar A."/>
            <person name="Thomas B.C."/>
            <person name="Hess M."/>
            <person name="Tringe S.G."/>
            <person name="Banfield J.F."/>
        </authorList>
    </citation>
    <scope>NUCLEOTIDE SEQUENCE [LARGE SCALE GENOMIC DNA]</scope>
    <source>
        <strain evidence="6">JGI_Cruoil_03_44_89</strain>
    </source>
</reference>
<dbReference type="Proteomes" id="UP000215215">
    <property type="component" value="Unassembled WGS sequence"/>
</dbReference>
<dbReference type="GO" id="GO:0031419">
    <property type="term" value="F:cobalamin binding"/>
    <property type="evidence" value="ECO:0007669"/>
    <property type="project" value="InterPro"/>
</dbReference>
<dbReference type="PROSITE" id="PS51337">
    <property type="entry name" value="B12_BINDING_NTER"/>
    <property type="match status" value="1"/>
</dbReference>
<dbReference type="InterPro" id="IPR036594">
    <property type="entry name" value="Meth_synthase_dom"/>
</dbReference>
<name>A0A235BYF1_UNCW3</name>
<dbReference type="InterPro" id="IPR036724">
    <property type="entry name" value="Cobalamin-bd_sf"/>
</dbReference>
<keyword evidence="2" id="KW-0479">Metal-binding</keyword>
<dbReference type="Pfam" id="PF02310">
    <property type="entry name" value="B12-binding"/>
    <property type="match status" value="1"/>
</dbReference>
<sequence>MNLGEISQSLITGQVSNIKELVRLAIDRGISPQNIVDRGLIPGMDIVGKKFKANEIYIPEVLLAARAMHAGMDVLKPLVVKIGIKHIGKFAIGTVRGDLHDIGKNLVSIMMEGAGFEVIDLGVNVSPEKFVATVKEHSPQILGMSALLTTTMLLMKSTIRALERAKLRHSVKIMVGGAPVTQTYADEIGADGYADDARSAVEKAKELIQARI</sequence>
<dbReference type="PANTHER" id="PTHR45833:SF1">
    <property type="entry name" value="METHIONINE SYNTHASE"/>
    <property type="match status" value="1"/>
</dbReference>
<dbReference type="Gene3D" id="3.40.50.280">
    <property type="entry name" value="Cobalamin-binding domain"/>
    <property type="match status" value="1"/>
</dbReference>
<keyword evidence="3" id="KW-0170">Cobalt</keyword>
<dbReference type="InterPro" id="IPR050554">
    <property type="entry name" value="Met_Synthase/Corrinoid"/>
</dbReference>
<evidence type="ECO:0000313" key="6">
    <source>
        <dbReference type="EMBL" id="OYD17380.1"/>
    </source>
</evidence>
<feature type="domain" description="B12-binding N-terminal" evidence="5">
    <location>
        <begin position="1"/>
        <end position="87"/>
    </location>
</feature>
<dbReference type="FunFam" id="3.40.50.280:FF:000003">
    <property type="entry name" value="Dimethylamine methyltransferase corrinoid protein"/>
    <property type="match status" value="1"/>
</dbReference>
<dbReference type="CDD" id="cd02070">
    <property type="entry name" value="corrinoid_protein_B12-BD"/>
    <property type="match status" value="1"/>
</dbReference>